<gene>
    <name evidence="5" type="ORF">GCM10009559_58380</name>
</gene>
<dbReference type="InterPro" id="IPR039424">
    <property type="entry name" value="SBP_5"/>
</dbReference>
<proteinExistence type="predicted"/>
<dbReference type="RefSeq" id="WP_343944850.1">
    <property type="nucleotide sequence ID" value="NZ_BAAAHP010000185.1"/>
</dbReference>
<evidence type="ECO:0000256" key="3">
    <source>
        <dbReference type="SAM" id="SignalP"/>
    </source>
</evidence>
<feature type="signal peptide" evidence="3">
    <location>
        <begin position="1"/>
        <end position="28"/>
    </location>
</feature>
<dbReference type="Proteomes" id="UP001499967">
    <property type="component" value="Unassembled WGS sequence"/>
</dbReference>
<dbReference type="InterPro" id="IPR030678">
    <property type="entry name" value="Peptide/Ni-bd"/>
</dbReference>
<dbReference type="PANTHER" id="PTHR30290">
    <property type="entry name" value="PERIPLASMIC BINDING COMPONENT OF ABC TRANSPORTER"/>
    <property type="match status" value="1"/>
</dbReference>
<dbReference type="PIRSF" id="PIRSF002741">
    <property type="entry name" value="MppA"/>
    <property type="match status" value="1"/>
</dbReference>
<dbReference type="Pfam" id="PF00496">
    <property type="entry name" value="SBP_bac_5"/>
    <property type="match status" value="1"/>
</dbReference>
<dbReference type="Gene3D" id="3.10.105.10">
    <property type="entry name" value="Dipeptide-binding Protein, Domain 3"/>
    <property type="match status" value="1"/>
</dbReference>
<dbReference type="PANTHER" id="PTHR30290:SF38">
    <property type="entry name" value="D,D-DIPEPTIDE-BINDING PERIPLASMIC PROTEIN DDPA-RELATED"/>
    <property type="match status" value="1"/>
</dbReference>
<comment type="caution">
    <text evidence="5">The sequence shown here is derived from an EMBL/GenBank/DDBJ whole genome shotgun (WGS) entry which is preliminary data.</text>
</comment>
<sequence>MHTSASTSQALRALAGALLLAIAACGTAGPAGGEAPTPLDVSQPFGGDPATEGTPVPGGTLRVGMYTEARSFDPTIGSNLIASAVYDSLLKMDAAGEPQPHLAASMTTPDGGTTWLLGLRPGVTFHDGTPLDAEAVLFNVARQRDDPTALGHLYTEPIAAMRALDPLTVEFALKRPTGSFPVAFALPFSSGNLGTIASPTAVRQWGGDYGRHPVGAGPFAFVEWIPNNKIVVKRFDRYWQQGMPYLDGIEFRPLPDTETRYASVANGDVDLDIAGFHTEVHRSSQDPGLATYYGPGGDGEFLYLNVTRPPFDDPRMREAVIRAIDPAALSATQYRGAMDGARTAFAEGDPHYSAEAAQIYPSHDPERARQLIAGYRASGGDPTFTFHDANAPNNIQYATFLQAQWAAVGLDVQLRFDDIATLITQVVQGGDFQALHWISGPYENPYPFMYNQFHTGGINNYGRYSDPQVDAALDEAASTTDPARRTAAYQRAQVLLNQDRAVVWLARAAKAAIARPHVKGVSRYLSSELFWGGTWIAR</sequence>
<evidence type="ECO:0000313" key="6">
    <source>
        <dbReference type="Proteomes" id="UP001499967"/>
    </source>
</evidence>
<keyword evidence="6" id="KW-1185">Reference proteome</keyword>
<name>A0ABP3YNV5_9PSEU</name>
<evidence type="ECO:0000259" key="4">
    <source>
        <dbReference type="Pfam" id="PF00496"/>
    </source>
</evidence>
<protein>
    <submittedName>
        <fullName evidence="5">ABC transporter substrate-binding protein</fullName>
    </submittedName>
</protein>
<accession>A0ABP3YNV5</accession>
<dbReference type="SUPFAM" id="SSF53850">
    <property type="entry name" value="Periplasmic binding protein-like II"/>
    <property type="match status" value="1"/>
</dbReference>
<feature type="region of interest" description="Disordered" evidence="2">
    <location>
        <begin position="31"/>
        <end position="58"/>
    </location>
</feature>
<organism evidence="5 6">
    <name type="scientific">Pseudonocardia zijingensis</name>
    <dbReference type="NCBI Taxonomy" id="153376"/>
    <lineage>
        <taxon>Bacteria</taxon>
        <taxon>Bacillati</taxon>
        <taxon>Actinomycetota</taxon>
        <taxon>Actinomycetes</taxon>
        <taxon>Pseudonocardiales</taxon>
        <taxon>Pseudonocardiaceae</taxon>
        <taxon>Pseudonocardia</taxon>
    </lineage>
</organism>
<feature type="chain" id="PRO_5046217012" evidence="3">
    <location>
        <begin position="29"/>
        <end position="538"/>
    </location>
</feature>
<dbReference type="EMBL" id="BAAAHP010000185">
    <property type="protein sequence ID" value="GAA0897557.1"/>
    <property type="molecule type" value="Genomic_DNA"/>
</dbReference>
<dbReference type="Gene3D" id="3.90.76.10">
    <property type="entry name" value="Dipeptide-binding Protein, Domain 1"/>
    <property type="match status" value="1"/>
</dbReference>
<keyword evidence="1 3" id="KW-0732">Signal</keyword>
<feature type="domain" description="Solute-binding protein family 5" evidence="4">
    <location>
        <begin position="97"/>
        <end position="459"/>
    </location>
</feature>
<dbReference type="Gene3D" id="3.40.190.10">
    <property type="entry name" value="Periplasmic binding protein-like II"/>
    <property type="match status" value="1"/>
</dbReference>
<evidence type="ECO:0000313" key="5">
    <source>
        <dbReference type="EMBL" id="GAA0897557.1"/>
    </source>
</evidence>
<dbReference type="InterPro" id="IPR000914">
    <property type="entry name" value="SBP_5_dom"/>
</dbReference>
<evidence type="ECO:0000256" key="1">
    <source>
        <dbReference type="ARBA" id="ARBA00022729"/>
    </source>
</evidence>
<reference evidence="6" key="1">
    <citation type="journal article" date="2019" name="Int. J. Syst. Evol. Microbiol.">
        <title>The Global Catalogue of Microorganisms (GCM) 10K type strain sequencing project: providing services to taxonomists for standard genome sequencing and annotation.</title>
        <authorList>
            <consortium name="The Broad Institute Genomics Platform"/>
            <consortium name="The Broad Institute Genome Sequencing Center for Infectious Disease"/>
            <person name="Wu L."/>
            <person name="Ma J."/>
        </authorList>
    </citation>
    <scope>NUCLEOTIDE SEQUENCE [LARGE SCALE GENOMIC DNA]</scope>
    <source>
        <strain evidence="6">JCM 11117</strain>
    </source>
</reference>
<evidence type="ECO:0000256" key="2">
    <source>
        <dbReference type="SAM" id="MobiDB-lite"/>
    </source>
</evidence>